<protein>
    <submittedName>
        <fullName evidence="2">Uncharacterized protein</fullName>
    </submittedName>
</protein>
<dbReference type="Proteomes" id="UP001140562">
    <property type="component" value="Unassembled WGS sequence"/>
</dbReference>
<feature type="region of interest" description="Disordered" evidence="1">
    <location>
        <begin position="19"/>
        <end position="56"/>
    </location>
</feature>
<feature type="compositionally biased region" description="Basic and acidic residues" evidence="1">
    <location>
        <begin position="20"/>
        <end position="56"/>
    </location>
</feature>
<accession>A0A9W9C087</accession>
<reference evidence="2" key="1">
    <citation type="submission" date="2022-10" db="EMBL/GenBank/DDBJ databases">
        <title>Tapping the CABI collections for fungal endophytes: first genome assemblies for Collariella, Neodidymelliopsis, Ascochyta clinopodiicola, Didymella pomorum, Didymosphaeria variabile, Neocosmospora piperis and Neocucurbitaria cava.</title>
        <authorList>
            <person name="Hill R."/>
        </authorList>
    </citation>
    <scope>NUCLEOTIDE SEQUENCE</scope>
    <source>
        <strain evidence="2">IMI 360193</strain>
    </source>
</reference>
<name>A0A9W9C087_9PLEO</name>
<comment type="caution">
    <text evidence="2">The sequence shown here is derived from an EMBL/GenBank/DDBJ whole genome shotgun (WGS) entry which is preliminary data.</text>
</comment>
<dbReference type="AlphaFoldDB" id="A0A9W9C087"/>
<evidence type="ECO:0000313" key="2">
    <source>
        <dbReference type="EMBL" id="KAJ4337211.1"/>
    </source>
</evidence>
<evidence type="ECO:0000313" key="3">
    <source>
        <dbReference type="Proteomes" id="UP001140562"/>
    </source>
</evidence>
<evidence type="ECO:0000256" key="1">
    <source>
        <dbReference type="SAM" id="MobiDB-lite"/>
    </source>
</evidence>
<organism evidence="2 3">
    <name type="scientific">Didymella glomerata</name>
    <dbReference type="NCBI Taxonomy" id="749621"/>
    <lineage>
        <taxon>Eukaryota</taxon>
        <taxon>Fungi</taxon>
        <taxon>Dikarya</taxon>
        <taxon>Ascomycota</taxon>
        <taxon>Pezizomycotina</taxon>
        <taxon>Dothideomycetes</taxon>
        <taxon>Pleosporomycetidae</taxon>
        <taxon>Pleosporales</taxon>
        <taxon>Pleosporineae</taxon>
        <taxon>Didymellaceae</taxon>
        <taxon>Didymella</taxon>
    </lineage>
</organism>
<dbReference type="EMBL" id="JAPEUV010000041">
    <property type="protein sequence ID" value="KAJ4337211.1"/>
    <property type="molecule type" value="Genomic_DNA"/>
</dbReference>
<proteinExistence type="predicted"/>
<keyword evidence="3" id="KW-1185">Reference proteome</keyword>
<gene>
    <name evidence="2" type="ORF">N0V87_004884</name>
</gene>
<sequence length="56" mass="6292">MPFSFVTKNMVFSYTSSVNAKKDADKQSKDKVYGKEMEGKTVEEGKEKIATQEPAK</sequence>